<protein>
    <recommendedName>
        <fullName evidence="3">VWFC domain-containing protein</fullName>
    </recommendedName>
</protein>
<dbReference type="SUPFAM" id="SSF57603">
    <property type="entry name" value="FnI-like domain"/>
    <property type="match status" value="1"/>
</dbReference>
<name>A0A7R9BQD6_9CRUS</name>
<evidence type="ECO:0000313" key="4">
    <source>
        <dbReference type="EMBL" id="CAD7278495.1"/>
    </source>
</evidence>
<feature type="transmembrane region" description="Helical" evidence="2">
    <location>
        <begin position="39"/>
        <end position="57"/>
    </location>
</feature>
<dbReference type="Proteomes" id="UP000678499">
    <property type="component" value="Unassembled WGS sequence"/>
</dbReference>
<keyword evidence="5" id="KW-1185">Reference proteome</keyword>
<accession>A0A7R9BQD6</accession>
<dbReference type="EMBL" id="OA883286">
    <property type="protein sequence ID" value="CAD7278495.1"/>
    <property type="molecule type" value="Genomic_DNA"/>
</dbReference>
<keyword evidence="2" id="KW-0472">Membrane</keyword>
<dbReference type="Pfam" id="PF00093">
    <property type="entry name" value="VWC"/>
    <property type="match status" value="1"/>
</dbReference>
<reference evidence="4" key="1">
    <citation type="submission" date="2020-11" db="EMBL/GenBank/DDBJ databases">
        <authorList>
            <person name="Tran Van P."/>
        </authorList>
    </citation>
    <scope>NUCLEOTIDE SEQUENCE</scope>
</reference>
<evidence type="ECO:0000256" key="1">
    <source>
        <dbReference type="SAM" id="MobiDB-lite"/>
    </source>
</evidence>
<feature type="region of interest" description="Disordered" evidence="1">
    <location>
        <begin position="157"/>
        <end position="182"/>
    </location>
</feature>
<dbReference type="PROSITE" id="PS50184">
    <property type="entry name" value="VWFC_2"/>
    <property type="match status" value="1"/>
</dbReference>
<feature type="domain" description="VWFC" evidence="3">
    <location>
        <begin position="170"/>
        <end position="254"/>
    </location>
</feature>
<dbReference type="AlphaFoldDB" id="A0A7R9BQD6"/>
<feature type="compositionally biased region" description="Low complexity" evidence="1">
    <location>
        <begin position="105"/>
        <end position="114"/>
    </location>
</feature>
<dbReference type="SMART" id="SM00214">
    <property type="entry name" value="VWC"/>
    <property type="match status" value="1"/>
</dbReference>
<sequence>MQASAPTQQVGIRSAWPAAASVARHLARAAMGLTCNKTIPLFVLLVLVCGFAVLEAGPNPRPKPRARPNKNNNNNNNNGNGNKPADDQYDYENYDYDYYNSLTQKPNAPGKKPTAAPPQPPPPEDLDREEPAPPPGPTRGDTASALMGTTFCLDILTLPHKEPDPPPSPPQCTFEGESYRDGDEWRPDDCTRCMCDRGAINCETVSGCGSAAAPTTGSSPGGDSPIDCQYVICPEVDCATQSYVPLGQCCPVCAGTSKSVVPN</sequence>
<keyword evidence="2" id="KW-0812">Transmembrane</keyword>
<feature type="region of interest" description="Disordered" evidence="1">
    <location>
        <begin position="58"/>
        <end position="144"/>
    </location>
</feature>
<dbReference type="Gene3D" id="2.10.70.10">
    <property type="entry name" value="Complement Module, domain 1"/>
    <property type="match status" value="1"/>
</dbReference>
<proteinExistence type="predicted"/>
<dbReference type="OrthoDB" id="8939548at2759"/>
<evidence type="ECO:0000256" key="2">
    <source>
        <dbReference type="SAM" id="Phobius"/>
    </source>
</evidence>
<dbReference type="EMBL" id="CAJPEX010001249">
    <property type="protein sequence ID" value="CAG0918647.1"/>
    <property type="molecule type" value="Genomic_DNA"/>
</dbReference>
<dbReference type="InterPro" id="IPR001007">
    <property type="entry name" value="VWF_dom"/>
</dbReference>
<gene>
    <name evidence="4" type="ORF">NMOB1V02_LOCUS6195</name>
</gene>
<evidence type="ECO:0000313" key="5">
    <source>
        <dbReference type="Proteomes" id="UP000678499"/>
    </source>
</evidence>
<evidence type="ECO:0000259" key="3">
    <source>
        <dbReference type="PROSITE" id="PS50184"/>
    </source>
</evidence>
<organism evidence="4">
    <name type="scientific">Notodromas monacha</name>
    <dbReference type="NCBI Taxonomy" id="399045"/>
    <lineage>
        <taxon>Eukaryota</taxon>
        <taxon>Metazoa</taxon>
        <taxon>Ecdysozoa</taxon>
        <taxon>Arthropoda</taxon>
        <taxon>Crustacea</taxon>
        <taxon>Oligostraca</taxon>
        <taxon>Ostracoda</taxon>
        <taxon>Podocopa</taxon>
        <taxon>Podocopida</taxon>
        <taxon>Cypridocopina</taxon>
        <taxon>Cypridoidea</taxon>
        <taxon>Cyprididae</taxon>
        <taxon>Notodromas</taxon>
    </lineage>
</organism>
<feature type="compositionally biased region" description="Low complexity" evidence="1">
    <location>
        <begin position="69"/>
        <end position="83"/>
    </location>
</feature>
<keyword evidence="2" id="KW-1133">Transmembrane helix</keyword>